<name>A0ACC0ARV6_CATRO</name>
<comment type="caution">
    <text evidence="1">The sequence shown here is derived from an EMBL/GenBank/DDBJ whole genome shotgun (WGS) entry which is preliminary data.</text>
</comment>
<keyword evidence="2" id="KW-1185">Reference proteome</keyword>
<evidence type="ECO:0000313" key="2">
    <source>
        <dbReference type="Proteomes" id="UP001060085"/>
    </source>
</evidence>
<protein>
    <submittedName>
        <fullName evidence="1">Uncharacterized protein</fullName>
    </submittedName>
</protein>
<dbReference type="Proteomes" id="UP001060085">
    <property type="component" value="Linkage Group LG05"/>
</dbReference>
<dbReference type="EMBL" id="CM044705">
    <property type="protein sequence ID" value="KAI5662879.1"/>
    <property type="molecule type" value="Genomic_DNA"/>
</dbReference>
<accession>A0ACC0ARV6</accession>
<proteinExistence type="predicted"/>
<evidence type="ECO:0000313" key="1">
    <source>
        <dbReference type="EMBL" id="KAI5662879.1"/>
    </source>
</evidence>
<organism evidence="1 2">
    <name type="scientific">Catharanthus roseus</name>
    <name type="common">Madagascar periwinkle</name>
    <name type="synonym">Vinca rosea</name>
    <dbReference type="NCBI Taxonomy" id="4058"/>
    <lineage>
        <taxon>Eukaryota</taxon>
        <taxon>Viridiplantae</taxon>
        <taxon>Streptophyta</taxon>
        <taxon>Embryophyta</taxon>
        <taxon>Tracheophyta</taxon>
        <taxon>Spermatophyta</taxon>
        <taxon>Magnoliopsida</taxon>
        <taxon>eudicotyledons</taxon>
        <taxon>Gunneridae</taxon>
        <taxon>Pentapetalae</taxon>
        <taxon>asterids</taxon>
        <taxon>lamiids</taxon>
        <taxon>Gentianales</taxon>
        <taxon>Apocynaceae</taxon>
        <taxon>Rauvolfioideae</taxon>
        <taxon>Vinceae</taxon>
        <taxon>Catharanthinae</taxon>
        <taxon>Catharanthus</taxon>
    </lineage>
</organism>
<gene>
    <name evidence="1" type="ORF">M9H77_22202</name>
</gene>
<reference evidence="2" key="1">
    <citation type="journal article" date="2023" name="Nat. Plants">
        <title>Single-cell RNA sequencing provides a high-resolution roadmap for understanding the multicellular compartmentation of specialized metabolism.</title>
        <authorList>
            <person name="Sun S."/>
            <person name="Shen X."/>
            <person name="Li Y."/>
            <person name="Li Y."/>
            <person name="Wang S."/>
            <person name="Li R."/>
            <person name="Zhang H."/>
            <person name="Shen G."/>
            <person name="Guo B."/>
            <person name="Wei J."/>
            <person name="Xu J."/>
            <person name="St-Pierre B."/>
            <person name="Chen S."/>
            <person name="Sun C."/>
        </authorList>
    </citation>
    <scope>NUCLEOTIDE SEQUENCE [LARGE SCALE GENOMIC DNA]</scope>
</reference>
<sequence>MGFGRLVESREGLEIEAGPRTDLLLMCVPRGTQRPYSAAVDLVAGLGVSQMAHPSHRWTYREGTFVDEPSRTTSLSSSSYSLKEIGLEREPILVIDLSDDESVEGPEIAPVTLGIGLGTSLEEDPSKPTSDS</sequence>